<evidence type="ECO:0000313" key="1">
    <source>
        <dbReference type="EMBL" id="KKM89779.1"/>
    </source>
</evidence>
<protein>
    <recommendedName>
        <fullName evidence="2">Holin</fullName>
    </recommendedName>
</protein>
<reference evidence="1" key="1">
    <citation type="journal article" date="2015" name="Nature">
        <title>Complex archaea that bridge the gap between prokaryotes and eukaryotes.</title>
        <authorList>
            <person name="Spang A."/>
            <person name="Saw J.H."/>
            <person name="Jorgensen S.L."/>
            <person name="Zaremba-Niedzwiedzka K."/>
            <person name="Martijn J."/>
            <person name="Lind A.E."/>
            <person name="van Eijk R."/>
            <person name="Schleper C."/>
            <person name="Guy L."/>
            <person name="Ettema T.J."/>
        </authorList>
    </citation>
    <scope>NUCLEOTIDE SEQUENCE</scope>
</reference>
<accession>A0A0F9L4N9</accession>
<dbReference type="EMBL" id="LAZR01006767">
    <property type="protein sequence ID" value="KKM89779.1"/>
    <property type="molecule type" value="Genomic_DNA"/>
</dbReference>
<organism evidence="1">
    <name type="scientific">marine sediment metagenome</name>
    <dbReference type="NCBI Taxonomy" id="412755"/>
    <lineage>
        <taxon>unclassified sequences</taxon>
        <taxon>metagenomes</taxon>
        <taxon>ecological metagenomes</taxon>
    </lineage>
</organism>
<comment type="caution">
    <text evidence="1">The sequence shown here is derived from an EMBL/GenBank/DDBJ whole genome shotgun (WGS) entry which is preliminary data.</text>
</comment>
<sequence length="92" mass="10197">MFAKLKKMKNFKTSLSGLIIVLEPILTEVGIDIPDAVGKWFPIVGMLLFAYFSKDKNVTGGTKSQTGEAEKRIVKEKVVSTKAGGYRKPKYD</sequence>
<gene>
    <name evidence="1" type="ORF">LCGC14_1245320</name>
</gene>
<name>A0A0F9L4N9_9ZZZZ</name>
<evidence type="ECO:0008006" key="2">
    <source>
        <dbReference type="Google" id="ProtNLM"/>
    </source>
</evidence>
<dbReference type="AlphaFoldDB" id="A0A0F9L4N9"/>
<proteinExistence type="predicted"/>